<feature type="transmembrane region" description="Helical" evidence="2">
    <location>
        <begin position="754"/>
        <end position="776"/>
    </location>
</feature>
<feature type="transmembrane region" description="Helical" evidence="2">
    <location>
        <begin position="74"/>
        <end position="94"/>
    </location>
</feature>
<feature type="transmembrane region" description="Helical" evidence="2">
    <location>
        <begin position="1144"/>
        <end position="1163"/>
    </location>
</feature>
<dbReference type="PANTHER" id="PTHR37544">
    <property type="entry name" value="SPRAY-RELATED"/>
    <property type="match status" value="1"/>
</dbReference>
<evidence type="ECO:0000256" key="2">
    <source>
        <dbReference type="SAM" id="Phobius"/>
    </source>
</evidence>
<evidence type="ECO:0000313" key="4">
    <source>
        <dbReference type="Proteomes" id="UP001148614"/>
    </source>
</evidence>
<feature type="transmembrane region" description="Helical" evidence="2">
    <location>
        <begin position="518"/>
        <end position="541"/>
    </location>
</feature>
<feature type="region of interest" description="Disordered" evidence="1">
    <location>
        <begin position="1"/>
        <end position="23"/>
    </location>
</feature>
<reference evidence="3" key="1">
    <citation type="submission" date="2022-07" db="EMBL/GenBank/DDBJ databases">
        <title>Genome Sequence of Xylaria arbuscula.</title>
        <authorList>
            <person name="Buettner E."/>
        </authorList>
    </citation>
    <scope>NUCLEOTIDE SEQUENCE</scope>
    <source>
        <strain evidence="3">VT107</strain>
    </source>
</reference>
<dbReference type="AlphaFoldDB" id="A0A9W8NE35"/>
<protein>
    <submittedName>
        <fullName evidence="3">Uncharacterized protein</fullName>
    </submittedName>
</protein>
<gene>
    <name evidence="3" type="ORF">NPX13_g5818</name>
</gene>
<feature type="transmembrane region" description="Helical" evidence="2">
    <location>
        <begin position="683"/>
        <end position="702"/>
    </location>
</feature>
<sequence length="1248" mass="138576">MEDSDSPPFYPATNDVRNQSSLESQVDVEPSTIHCGGSQHSLSTANFDAEEPLTAADENHPPLWTSFWLKKTTLLGFTAIFTSLWISLAILWHYNIQSNGFPLTLSSNSYTWTYGPTAVLTIIVGLWRQVDYHCKLLQPWKAMQKSPEVPTKSVLLDYISPLQVLSIWRAAKNRHWAVVLTVVGFILLKAIIVVSTTLLISSPIAIRNETSITLDSKFDGSEFLQNLKTIPVAPVGTTIGEAYPYPVYLDITVEPVHRLLGILNDELQPPYEILNDTVIQAMHLTKPQPDIIIHGVETVFRLWKLGKCPEYRMAIVNCSEPQSQPSSSESIIDSESVPDSRYVLLSINTTTDISKFTRDDHNTRRPTAIICKNGYNIQKRFLTKNTNTNGQYLSPQHSPGNITYVKNLTYPKLGDIIHGMLDATIITDIARNGSDNADAIFGLMALALNGTTKNSEAASYKILDGEAFFDAETMKKSFIEVYGQLACLLIQSQFLVADDSVSIGEIIYSENRLYVQGLPVLLMITGSAILSILSLSILLIAPRKATPQDPALLASHGTIIGRSVSFEQALLALGGSRTSELKRQLIGFDFKTQVAKGDSFCITTTQSSMKTIQLPGMTSPRIHLPDEEITSPPSKNRPWVPLFVQYPIVLLTFALPILSIIGLETVYQISQRDGGLLNAGSTLLYYVRYPSTFILLIIATLFNSLDFVLCSYAQFHSLQSDPSPGCHGIITNLIQMMPPVAWYRALCNRYFGPLASITTALIGSLLTIVGSGLWVVDSAVIKSVTVSASVGTSWDVSWANSQVDDGGAGENLRNIMENSLSSPDGIWNDLVLPDIVNLEVEKNEIFRPSTNLSIRETRNTWNFTMSIPALRPQLRCEPATRITLNSTTGTIDAFYPLSRQCHGNSYGNSSEGKKPCRVSEENPYYGCFSNLHLDPDEPGFSIDLETYPDNPDECPSIGIMFGYSNPASNLTSVTLENNTALICCQEIREVDSIVSFRHPDVQTRDRFLKFGPTTIESVSINDRSGRIALNNGTKGVESFNFRIQNHLLDLDLEWRPDSSYFYSSIFNTLVYGPDNITQDTLIGPNNRQRLQDNVNRLYNQYMVQVINSLIFRKPVNTSSDQLRQLTGTVSTTVSRIKINFISKLILQILLGLMVILGGLGFWLTDVRGTLPRDPYSIASLMALFAGSEFCRRARYTPGAEWMGADELTKLLSSQRFSLGWWETKGEESDGTRTKRFGIDFGTAKEGRF</sequence>
<evidence type="ECO:0000313" key="3">
    <source>
        <dbReference type="EMBL" id="KAJ3570174.1"/>
    </source>
</evidence>
<proteinExistence type="predicted"/>
<name>A0A9W8NE35_9PEZI</name>
<dbReference type="Pfam" id="PF11915">
    <property type="entry name" value="DUF3433"/>
    <property type="match status" value="2"/>
</dbReference>
<dbReference type="Proteomes" id="UP001148614">
    <property type="component" value="Unassembled WGS sequence"/>
</dbReference>
<keyword evidence="2" id="KW-0472">Membrane</keyword>
<organism evidence="3 4">
    <name type="scientific">Xylaria arbuscula</name>
    <dbReference type="NCBI Taxonomy" id="114810"/>
    <lineage>
        <taxon>Eukaryota</taxon>
        <taxon>Fungi</taxon>
        <taxon>Dikarya</taxon>
        <taxon>Ascomycota</taxon>
        <taxon>Pezizomycotina</taxon>
        <taxon>Sordariomycetes</taxon>
        <taxon>Xylariomycetidae</taxon>
        <taxon>Xylariales</taxon>
        <taxon>Xylariaceae</taxon>
        <taxon>Xylaria</taxon>
    </lineage>
</organism>
<keyword evidence="2" id="KW-1133">Transmembrane helix</keyword>
<dbReference type="PANTHER" id="PTHR37544:SF1">
    <property type="entry name" value="PHOSPHORIBOSYLAMINOIMIDAZOLE-SUCCINOCARBOXAMIDE SYNTHASE"/>
    <property type="match status" value="1"/>
</dbReference>
<evidence type="ECO:0000256" key="1">
    <source>
        <dbReference type="SAM" id="MobiDB-lite"/>
    </source>
</evidence>
<keyword evidence="2" id="KW-0812">Transmembrane</keyword>
<feature type="transmembrane region" description="Helical" evidence="2">
    <location>
        <begin position="643"/>
        <end position="663"/>
    </location>
</feature>
<dbReference type="VEuPathDB" id="FungiDB:F4678DRAFT_478649"/>
<comment type="caution">
    <text evidence="3">The sequence shown here is derived from an EMBL/GenBank/DDBJ whole genome shotgun (WGS) entry which is preliminary data.</text>
</comment>
<feature type="transmembrane region" description="Helical" evidence="2">
    <location>
        <begin position="109"/>
        <end position="127"/>
    </location>
</feature>
<dbReference type="EMBL" id="JANPWZ010000961">
    <property type="protein sequence ID" value="KAJ3570174.1"/>
    <property type="molecule type" value="Genomic_DNA"/>
</dbReference>
<feature type="transmembrane region" description="Helical" evidence="2">
    <location>
        <begin position="176"/>
        <end position="200"/>
    </location>
</feature>
<accession>A0A9W8NE35</accession>
<dbReference type="InterPro" id="IPR021840">
    <property type="entry name" value="DUF3433"/>
</dbReference>
<keyword evidence="4" id="KW-1185">Reference proteome</keyword>